<protein>
    <submittedName>
        <fullName evidence="1">Zf-PARP-domain-containing protein</fullName>
    </submittedName>
</protein>
<evidence type="ECO:0000313" key="2">
    <source>
        <dbReference type="Proteomes" id="UP000799754"/>
    </source>
</evidence>
<evidence type="ECO:0000313" key="1">
    <source>
        <dbReference type="EMBL" id="KAF2633862.1"/>
    </source>
</evidence>
<proteinExistence type="predicted"/>
<gene>
    <name evidence="1" type="ORF">BU25DRAFT_417002</name>
</gene>
<dbReference type="EMBL" id="MU006701">
    <property type="protein sequence ID" value="KAF2633862.1"/>
    <property type="molecule type" value="Genomic_DNA"/>
</dbReference>
<sequence>MGVYRVEASPNNRAGCINKECKTAGVKIMKGEFRYAIQVTIQEHQSWQYKHWGCVTPKQIENLIETSGGDTEMVDGYDDLPEEYQKKVDFALKNGHVPDEDWKGMLTAQDVEANRDGRTGMRLTKAELKKRAKEAGEDADGEEKPKKKRGKKAKADDDEEDEAPAPKKKSVKAVKKESDAEDVPAPKKRGRPAKKEADDGDEAPAPKKARAARGKKVEYKEEEEEEGEDEDEAPPQKKSKSRAKKAAADSEDEAEPEEEPGEDNKIEEEEEEEAPKPKRGKKAAAKGAAKTPQKRGRKKAAVGDE</sequence>
<keyword evidence="2" id="KW-1185">Reference proteome</keyword>
<name>A0ACB6SKC1_9PLEO</name>
<comment type="caution">
    <text evidence="1">The sequence shown here is derived from an EMBL/GenBank/DDBJ whole genome shotgun (WGS) entry which is preliminary data.</text>
</comment>
<accession>A0ACB6SKC1</accession>
<dbReference type="Proteomes" id="UP000799754">
    <property type="component" value="Unassembled WGS sequence"/>
</dbReference>
<reference evidence="1" key="1">
    <citation type="journal article" date="2020" name="Stud. Mycol.">
        <title>101 Dothideomycetes genomes: a test case for predicting lifestyles and emergence of pathogens.</title>
        <authorList>
            <person name="Haridas S."/>
            <person name="Albert R."/>
            <person name="Binder M."/>
            <person name="Bloem J."/>
            <person name="Labutti K."/>
            <person name="Salamov A."/>
            <person name="Andreopoulos B."/>
            <person name="Baker S."/>
            <person name="Barry K."/>
            <person name="Bills G."/>
            <person name="Bluhm B."/>
            <person name="Cannon C."/>
            <person name="Castanera R."/>
            <person name="Culley D."/>
            <person name="Daum C."/>
            <person name="Ezra D."/>
            <person name="Gonzalez J."/>
            <person name="Henrissat B."/>
            <person name="Kuo A."/>
            <person name="Liang C."/>
            <person name="Lipzen A."/>
            <person name="Lutzoni F."/>
            <person name="Magnuson J."/>
            <person name="Mondo S."/>
            <person name="Nolan M."/>
            <person name="Ohm R."/>
            <person name="Pangilinan J."/>
            <person name="Park H.-J."/>
            <person name="Ramirez L."/>
            <person name="Alfaro M."/>
            <person name="Sun H."/>
            <person name="Tritt A."/>
            <person name="Yoshinaga Y."/>
            <person name="Zwiers L.-H."/>
            <person name="Turgeon B."/>
            <person name="Goodwin S."/>
            <person name="Spatafora J."/>
            <person name="Crous P."/>
            <person name="Grigoriev I."/>
        </authorList>
    </citation>
    <scope>NUCLEOTIDE SEQUENCE</scope>
    <source>
        <strain evidence="1">CBS 525.71</strain>
    </source>
</reference>
<organism evidence="1 2">
    <name type="scientific">Macroventuria anomochaeta</name>
    <dbReference type="NCBI Taxonomy" id="301207"/>
    <lineage>
        <taxon>Eukaryota</taxon>
        <taxon>Fungi</taxon>
        <taxon>Dikarya</taxon>
        <taxon>Ascomycota</taxon>
        <taxon>Pezizomycotina</taxon>
        <taxon>Dothideomycetes</taxon>
        <taxon>Pleosporomycetidae</taxon>
        <taxon>Pleosporales</taxon>
        <taxon>Pleosporineae</taxon>
        <taxon>Didymellaceae</taxon>
        <taxon>Macroventuria</taxon>
    </lineage>
</organism>